<dbReference type="RefSeq" id="WP_102756140.1">
    <property type="nucleotide sequence ID" value="NZ_CP025791.1"/>
</dbReference>
<dbReference type="OrthoDB" id="1457159at2"/>
<keyword evidence="2" id="KW-1185">Reference proteome</keyword>
<evidence type="ECO:0000313" key="1">
    <source>
        <dbReference type="EMBL" id="AUP79485.1"/>
    </source>
</evidence>
<organism evidence="1 2">
    <name type="scientific">Flavivirga eckloniae</name>
    <dbReference type="NCBI Taxonomy" id="1803846"/>
    <lineage>
        <taxon>Bacteria</taxon>
        <taxon>Pseudomonadati</taxon>
        <taxon>Bacteroidota</taxon>
        <taxon>Flavobacteriia</taxon>
        <taxon>Flavobacteriales</taxon>
        <taxon>Flavobacteriaceae</taxon>
        <taxon>Flavivirga</taxon>
    </lineage>
</organism>
<evidence type="ECO:0000313" key="2">
    <source>
        <dbReference type="Proteomes" id="UP000235826"/>
    </source>
</evidence>
<dbReference type="Proteomes" id="UP000235826">
    <property type="component" value="Chromosome"/>
</dbReference>
<gene>
    <name evidence="1" type="ORF">C1H87_12515</name>
</gene>
<dbReference type="AlphaFoldDB" id="A0A2K9PR21"/>
<sequence>MEKTEVNTSSDNFALPPYDIIVTLIGLLNKSGLSDNVVKHCITGLKVIIVIRIDKENNTGTDVLTRKEFDDFYEKLPYVYFNNRASIPPIMIIENIDQCIKADKIFRVDS</sequence>
<name>A0A2K9PR21_9FLAO</name>
<proteinExistence type="predicted"/>
<dbReference type="EMBL" id="CP025791">
    <property type="protein sequence ID" value="AUP79485.1"/>
    <property type="molecule type" value="Genomic_DNA"/>
</dbReference>
<protein>
    <submittedName>
        <fullName evidence="1">Uncharacterized protein</fullName>
    </submittedName>
</protein>
<accession>A0A2K9PR21</accession>
<dbReference type="KEGG" id="fek:C1H87_12515"/>
<reference evidence="1 2" key="1">
    <citation type="submission" date="2018-01" db="EMBL/GenBank/DDBJ databases">
        <title>Complete genome sequence of Flavivirga eckloniae ECD14 isolated from seaweed Ecklonia cava.</title>
        <authorList>
            <person name="Lee J.H."/>
            <person name="Baik K.S."/>
            <person name="Seong C.N."/>
        </authorList>
    </citation>
    <scope>NUCLEOTIDE SEQUENCE [LARGE SCALE GENOMIC DNA]</scope>
    <source>
        <strain evidence="1 2">ECD14</strain>
    </source>
</reference>